<evidence type="ECO:0000313" key="2">
    <source>
        <dbReference type="Proteomes" id="UP000593565"/>
    </source>
</evidence>
<dbReference type="PANTHER" id="PTHR22901:SF0">
    <property type="entry name" value="SIALATE O-ACETYLESTERASE"/>
    <property type="match status" value="1"/>
</dbReference>
<dbReference type="PANTHER" id="PTHR22901">
    <property type="entry name" value="SIALATE O-ACETYLESTERASE"/>
    <property type="match status" value="1"/>
</dbReference>
<reference evidence="1 2" key="1">
    <citation type="submission" date="2020-02" db="EMBL/GenBank/DDBJ databases">
        <title>A chromosome-scale genome assembly of the black bullhead catfish (Ameiurus melas).</title>
        <authorList>
            <person name="Wen M."/>
            <person name="Zham M."/>
            <person name="Cabau C."/>
            <person name="Klopp C."/>
            <person name="Donnadieu C."/>
            <person name="Roques C."/>
            <person name="Bouchez O."/>
            <person name="Lampietro C."/>
            <person name="Jouanno E."/>
            <person name="Herpin A."/>
            <person name="Louis A."/>
            <person name="Berthelot C."/>
            <person name="Parey E."/>
            <person name="Roest-Crollius H."/>
            <person name="Braasch I."/>
            <person name="Postlethwait J."/>
            <person name="Robinson-Rechavi M."/>
            <person name="Echchiki A."/>
            <person name="Begum T."/>
            <person name="Montfort J."/>
            <person name="Schartl M."/>
            <person name="Bobe J."/>
            <person name="Guiguen Y."/>
        </authorList>
    </citation>
    <scope>NUCLEOTIDE SEQUENCE [LARGE SCALE GENOMIC DNA]</scope>
    <source>
        <strain evidence="1">M_S1</strain>
        <tissue evidence="1">Blood</tissue>
    </source>
</reference>
<dbReference type="GO" id="GO:0001681">
    <property type="term" value="F:sialate O-acetylesterase activity"/>
    <property type="evidence" value="ECO:0007669"/>
    <property type="project" value="InterPro"/>
</dbReference>
<dbReference type="Proteomes" id="UP000593565">
    <property type="component" value="Unassembled WGS sequence"/>
</dbReference>
<dbReference type="SUPFAM" id="SSF52266">
    <property type="entry name" value="SGNH hydrolase"/>
    <property type="match status" value="1"/>
</dbReference>
<evidence type="ECO:0008006" key="3">
    <source>
        <dbReference type="Google" id="ProtNLM"/>
    </source>
</evidence>
<sequence length="570" mass="63415">MLNARERVQNETQPHFRDWTITLPTGMSRETPVLLSTFPGFEARTAMPVWLHFALILSVFGELSEGDEFRFASYYGAHMVLQRAPEKAMVWGYGTTGAEVQITLAGPQNEQVKSVPVREGIWKVTLDPVLAGGPYNLAAVQKGNKIVLTDVLFGDVWLCGGQSNMAFTLGQVYNASEELAMATKFPNVRVFQAALVKSSVELIDLAGVEVPWSRPTPEILGGKDFTHFSAVCWLFGRYLYESLKYPIGLVESCWGGTPVEAWSSLRALHSCGLKEHESRSPVYTFPKSTMSNSLSSYTDDGQWNKAWNGTVLWNAMIHPLLNMTIKGAIWYQGEANAPHNQDKYACTFPAMIDDWRMAFHVGSESQTARDFPFGFVQLCTYSKGTKDGFPEIRWHQTADYGFAPNERMNKTFMAVAMDLPDEHSPWGSIHPRDKQDVAYRLVLGARAIAYEEKGVSFSGPFPNRVQVENTTIIITYDQKIRANLSSGIFEICCSGEKKPSTSGSQWIPAPMNQTGSDYVLISIANCPGNVTALRYAWSDWPCAFKACPIYSADGVLPAPLFIREQLSPHS</sequence>
<dbReference type="GO" id="GO:0005975">
    <property type="term" value="P:carbohydrate metabolic process"/>
    <property type="evidence" value="ECO:0007669"/>
    <property type="project" value="TreeGrafter"/>
</dbReference>
<keyword evidence="2" id="KW-1185">Reference proteome</keyword>
<protein>
    <recommendedName>
        <fullName evidence="3">Sialate O-acetylesterase</fullName>
    </recommendedName>
</protein>
<dbReference type="AlphaFoldDB" id="A0A7J6B9R3"/>
<proteinExistence type="predicted"/>
<name>A0A7J6B9R3_AMEME</name>
<dbReference type="EMBL" id="JAAGNN010000003">
    <property type="protein sequence ID" value="KAF4091770.1"/>
    <property type="molecule type" value="Genomic_DNA"/>
</dbReference>
<accession>A0A7J6B9R3</accession>
<dbReference type="Gene3D" id="3.40.50.1110">
    <property type="entry name" value="SGNH hydrolase"/>
    <property type="match status" value="1"/>
</dbReference>
<dbReference type="InterPro" id="IPR039329">
    <property type="entry name" value="SIAE"/>
</dbReference>
<evidence type="ECO:0000313" key="1">
    <source>
        <dbReference type="EMBL" id="KAF4091770.1"/>
    </source>
</evidence>
<comment type="caution">
    <text evidence="1">The sequence shown here is derived from an EMBL/GenBank/DDBJ whole genome shotgun (WGS) entry which is preliminary data.</text>
</comment>
<organism evidence="1 2">
    <name type="scientific">Ameiurus melas</name>
    <name type="common">Black bullhead</name>
    <name type="synonym">Silurus melas</name>
    <dbReference type="NCBI Taxonomy" id="219545"/>
    <lineage>
        <taxon>Eukaryota</taxon>
        <taxon>Metazoa</taxon>
        <taxon>Chordata</taxon>
        <taxon>Craniata</taxon>
        <taxon>Vertebrata</taxon>
        <taxon>Euteleostomi</taxon>
        <taxon>Actinopterygii</taxon>
        <taxon>Neopterygii</taxon>
        <taxon>Teleostei</taxon>
        <taxon>Ostariophysi</taxon>
        <taxon>Siluriformes</taxon>
        <taxon>Ictaluridae</taxon>
        <taxon>Ameiurus</taxon>
    </lineage>
</organism>
<gene>
    <name evidence="1" type="ORF">AMELA_G00040650</name>
</gene>
<dbReference type="InterPro" id="IPR036514">
    <property type="entry name" value="SGNH_hydro_sf"/>
</dbReference>